<dbReference type="RefSeq" id="XP_042920852.1">
    <property type="nucleotide sequence ID" value="XM_043065901.1"/>
</dbReference>
<keyword evidence="2" id="KW-1185">Reference proteome</keyword>
<gene>
    <name evidence="1" type="ORF">CHLRE_09g398652v5</name>
</gene>
<evidence type="ECO:0000313" key="1">
    <source>
        <dbReference type="EMBL" id="PNW78409.1"/>
    </source>
</evidence>
<dbReference type="KEGG" id="cre:CHLRE_09g398652v5"/>
<name>A0A2K3DD05_CHLRE</name>
<protein>
    <submittedName>
        <fullName evidence="1">Uncharacterized protein</fullName>
    </submittedName>
</protein>
<dbReference type="InParanoid" id="A0A2K3DD05"/>
<evidence type="ECO:0000313" key="2">
    <source>
        <dbReference type="Proteomes" id="UP000006906"/>
    </source>
</evidence>
<organism evidence="1 2">
    <name type="scientific">Chlamydomonas reinhardtii</name>
    <name type="common">Chlamydomonas smithii</name>
    <dbReference type="NCBI Taxonomy" id="3055"/>
    <lineage>
        <taxon>Eukaryota</taxon>
        <taxon>Viridiplantae</taxon>
        <taxon>Chlorophyta</taxon>
        <taxon>core chlorophytes</taxon>
        <taxon>Chlorophyceae</taxon>
        <taxon>CS clade</taxon>
        <taxon>Chlamydomonadales</taxon>
        <taxon>Chlamydomonadaceae</taxon>
        <taxon>Chlamydomonas</taxon>
    </lineage>
</organism>
<reference evidence="1 2" key="1">
    <citation type="journal article" date="2007" name="Science">
        <title>The Chlamydomonas genome reveals the evolution of key animal and plant functions.</title>
        <authorList>
            <person name="Merchant S.S."/>
            <person name="Prochnik S.E."/>
            <person name="Vallon O."/>
            <person name="Harris E.H."/>
            <person name="Karpowicz S.J."/>
            <person name="Witman G.B."/>
            <person name="Terry A."/>
            <person name="Salamov A."/>
            <person name="Fritz-Laylin L.K."/>
            <person name="Marechal-Drouard L."/>
            <person name="Marshall W.F."/>
            <person name="Qu L.H."/>
            <person name="Nelson D.R."/>
            <person name="Sanderfoot A.A."/>
            <person name="Spalding M.H."/>
            <person name="Kapitonov V.V."/>
            <person name="Ren Q."/>
            <person name="Ferris P."/>
            <person name="Lindquist E."/>
            <person name="Shapiro H."/>
            <person name="Lucas S.M."/>
            <person name="Grimwood J."/>
            <person name="Schmutz J."/>
            <person name="Cardol P."/>
            <person name="Cerutti H."/>
            <person name="Chanfreau G."/>
            <person name="Chen C.L."/>
            <person name="Cognat V."/>
            <person name="Croft M.T."/>
            <person name="Dent R."/>
            <person name="Dutcher S."/>
            <person name="Fernandez E."/>
            <person name="Fukuzawa H."/>
            <person name="Gonzalez-Ballester D."/>
            <person name="Gonzalez-Halphen D."/>
            <person name="Hallmann A."/>
            <person name="Hanikenne M."/>
            <person name="Hippler M."/>
            <person name="Inwood W."/>
            <person name="Jabbari K."/>
            <person name="Kalanon M."/>
            <person name="Kuras R."/>
            <person name="Lefebvre P.A."/>
            <person name="Lemaire S.D."/>
            <person name="Lobanov A.V."/>
            <person name="Lohr M."/>
            <person name="Manuell A."/>
            <person name="Meier I."/>
            <person name="Mets L."/>
            <person name="Mittag M."/>
            <person name="Mittelmeier T."/>
            <person name="Moroney J.V."/>
            <person name="Moseley J."/>
            <person name="Napoli C."/>
            <person name="Nedelcu A.M."/>
            <person name="Niyogi K."/>
            <person name="Novoselov S.V."/>
            <person name="Paulsen I.T."/>
            <person name="Pazour G."/>
            <person name="Purton S."/>
            <person name="Ral J.P."/>
            <person name="Riano-Pachon D.M."/>
            <person name="Riekhof W."/>
            <person name="Rymarquis L."/>
            <person name="Schroda M."/>
            <person name="Stern D."/>
            <person name="Umen J."/>
            <person name="Willows R."/>
            <person name="Wilson N."/>
            <person name="Zimmer S.L."/>
            <person name="Allmer J."/>
            <person name="Balk J."/>
            <person name="Bisova K."/>
            <person name="Chen C.J."/>
            <person name="Elias M."/>
            <person name="Gendler K."/>
            <person name="Hauser C."/>
            <person name="Lamb M.R."/>
            <person name="Ledford H."/>
            <person name="Long J.C."/>
            <person name="Minagawa J."/>
            <person name="Page M.D."/>
            <person name="Pan J."/>
            <person name="Pootakham W."/>
            <person name="Roje S."/>
            <person name="Rose A."/>
            <person name="Stahlberg E."/>
            <person name="Terauchi A.M."/>
            <person name="Yang P."/>
            <person name="Ball S."/>
            <person name="Bowler C."/>
            <person name="Dieckmann C.L."/>
            <person name="Gladyshev V.N."/>
            <person name="Green P."/>
            <person name="Jorgensen R."/>
            <person name="Mayfield S."/>
            <person name="Mueller-Roeber B."/>
            <person name="Rajamani S."/>
            <person name="Sayre R.T."/>
            <person name="Brokstein P."/>
            <person name="Dubchak I."/>
            <person name="Goodstein D."/>
            <person name="Hornick L."/>
            <person name="Huang Y.W."/>
            <person name="Jhaveri J."/>
            <person name="Luo Y."/>
            <person name="Martinez D."/>
            <person name="Ngau W.C."/>
            <person name="Otillar B."/>
            <person name="Poliakov A."/>
            <person name="Porter A."/>
            <person name="Szajkowski L."/>
            <person name="Werner G."/>
            <person name="Zhou K."/>
            <person name="Grigoriev I.V."/>
            <person name="Rokhsar D.S."/>
            <person name="Grossman A.R."/>
        </authorList>
    </citation>
    <scope>NUCLEOTIDE SEQUENCE [LARGE SCALE GENOMIC DNA]</scope>
    <source>
        <strain evidence="2">CC-503</strain>
    </source>
</reference>
<accession>A0A2K3DD05</accession>
<dbReference type="GeneID" id="66054738"/>
<sequence>MSTKFSGYAYQHTHMSTCPGMSGQPGQSPLMPPWCGRLAQSPRIAMQAAVGSQQPPTRTHPCR</sequence>
<proteinExistence type="predicted"/>
<dbReference type="Proteomes" id="UP000006906">
    <property type="component" value="Chromosome 9"/>
</dbReference>
<dbReference type="AlphaFoldDB" id="A0A2K3DD05"/>
<dbReference type="Gramene" id="PNW78409">
    <property type="protein sequence ID" value="PNW78409"/>
    <property type="gene ID" value="CHLRE_09g398652v5"/>
</dbReference>
<dbReference type="EMBL" id="CM008970">
    <property type="protein sequence ID" value="PNW78409.1"/>
    <property type="molecule type" value="Genomic_DNA"/>
</dbReference>